<dbReference type="Proteomes" id="UP000188342">
    <property type="component" value="Unassembled WGS sequence"/>
</dbReference>
<evidence type="ECO:0000313" key="1">
    <source>
        <dbReference type="EMBL" id="SJN21881.1"/>
    </source>
</evidence>
<keyword evidence="2" id="KW-1185">Reference proteome</keyword>
<organism evidence="1 2">
    <name type="scientific">Luteococcus japonicus LSP_Lj1</name>
    <dbReference type="NCBI Taxonomy" id="1255658"/>
    <lineage>
        <taxon>Bacteria</taxon>
        <taxon>Bacillati</taxon>
        <taxon>Actinomycetota</taxon>
        <taxon>Actinomycetes</taxon>
        <taxon>Propionibacteriales</taxon>
        <taxon>Propionibacteriaceae</taxon>
        <taxon>Luteococcus</taxon>
    </lineage>
</organism>
<sequence length="323" mass="35961">MAMLPKLAFHESDFKNISVVSTFASQQSKLLDAIKPAWAVQEAWKKQFPVIDSDIFKHTALTQTTLGAITARLTKNVDFGLSDTFTKLAQQVVTQQSAWLKTVGPAFESLKRAFYPPNLRQIDGLRWEEVQSVVMVDGIALYGVPRSSIAEALIRADSAAKRRDILGRRWKAISADCRAAIEGCETEVAAPYVPKALAALDALDAGHSAAAQALAGALLDSMVNSYFGRHRYLYTPDRHARRTNAAYDEFSMHEYIALAPIWQAWQKFFPDEGLPIPHTFSRNATAHTVSAKQYTKRNAVQSLMIASSLIYFFDRKAFWVNSA</sequence>
<accession>A0A1R4IPR6</accession>
<dbReference type="EMBL" id="FUKQ01000011">
    <property type="protein sequence ID" value="SJN21881.1"/>
    <property type="molecule type" value="Genomic_DNA"/>
</dbReference>
<reference evidence="1 2" key="1">
    <citation type="submission" date="2017-02" db="EMBL/GenBank/DDBJ databases">
        <authorList>
            <person name="Peterson S.W."/>
        </authorList>
    </citation>
    <scope>NUCLEOTIDE SEQUENCE [LARGE SCALE GENOMIC DNA]</scope>
    <source>
        <strain evidence="1 2">LSP_Lj1</strain>
    </source>
</reference>
<protein>
    <submittedName>
        <fullName evidence="1">Uncharacterized protein</fullName>
    </submittedName>
</protein>
<gene>
    <name evidence="1" type="ORF">FM114_03015</name>
</gene>
<evidence type="ECO:0000313" key="2">
    <source>
        <dbReference type="Proteomes" id="UP000188342"/>
    </source>
</evidence>
<dbReference type="AlphaFoldDB" id="A0A1R4IPR6"/>
<proteinExistence type="predicted"/>
<name>A0A1R4IPR6_9ACTN</name>